<organism evidence="1 2">
    <name type="scientific">Deinococcus reticulitermitis</name>
    <dbReference type="NCBI Taxonomy" id="856736"/>
    <lineage>
        <taxon>Bacteria</taxon>
        <taxon>Thermotogati</taxon>
        <taxon>Deinococcota</taxon>
        <taxon>Deinococci</taxon>
        <taxon>Deinococcales</taxon>
        <taxon>Deinococcaceae</taxon>
        <taxon>Deinococcus</taxon>
    </lineage>
</organism>
<dbReference type="STRING" id="856736.SAMN04488058_104185"/>
<protein>
    <submittedName>
        <fullName evidence="1">Uncharacterized protein</fullName>
    </submittedName>
</protein>
<dbReference type="AlphaFoldDB" id="A0A1H6WHW6"/>
<dbReference type="Proteomes" id="UP000199223">
    <property type="component" value="Unassembled WGS sequence"/>
</dbReference>
<sequence length="261" mass="28421">MSGDEQKCEGLLADALAATASQRRRISEVRARQHVGAAGWAQTSTLEAIIRAGREGWAATDALRQVMKLTSERLDLMPLGGSEEERSGHRQALRDVVENGELQLATATALDDLICAALDEVSCMPADDLNVHRLRRIHDRLQEQVAALRTIVEIAHAQASSVEQLAELSRLSAEYRRRVEDIAQFSARQEAQALAQAGEKLVQRIGELDEAAPEQLDALTQIGEAVGEYIQETGAAQAEQAEALEKLASGLQERAEALRRG</sequence>
<evidence type="ECO:0000313" key="2">
    <source>
        <dbReference type="Proteomes" id="UP000199223"/>
    </source>
</evidence>
<accession>A0A1H6WHW6</accession>
<dbReference type="EMBL" id="FNZA01000004">
    <property type="protein sequence ID" value="SEJ16538.1"/>
    <property type="molecule type" value="Genomic_DNA"/>
</dbReference>
<proteinExistence type="predicted"/>
<gene>
    <name evidence="1" type="ORF">SAMN04488058_104185</name>
</gene>
<reference evidence="2" key="1">
    <citation type="submission" date="2016-10" db="EMBL/GenBank/DDBJ databases">
        <authorList>
            <person name="Varghese N."/>
            <person name="Submissions S."/>
        </authorList>
    </citation>
    <scope>NUCLEOTIDE SEQUENCE [LARGE SCALE GENOMIC DNA]</scope>
    <source>
        <strain evidence="2">CGMCC 1.10218</strain>
    </source>
</reference>
<evidence type="ECO:0000313" key="1">
    <source>
        <dbReference type="EMBL" id="SEJ16538.1"/>
    </source>
</evidence>
<keyword evidence="2" id="KW-1185">Reference proteome</keyword>
<name>A0A1H6WHW6_9DEIO</name>